<feature type="non-terminal residue" evidence="8">
    <location>
        <position position="97"/>
    </location>
</feature>
<keyword evidence="9" id="KW-1185">Reference proteome</keyword>
<evidence type="ECO:0000259" key="7">
    <source>
        <dbReference type="PROSITE" id="PS50067"/>
    </source>
</evidence>
<evidence type="ECO:0000256" key="6">
    <source>
        <dbReference type="PROSITE-ProRule" id="PRU00283"/>
    </source>
</evidence>
<accession>A0A3P7QGC7</accession>
<dbReference type="SUPFAM" id="SSF52540">
    <property type="entry name" value="P-loop containing nucleoside triphosphate hydrolases"/>
    <property type="match status" value="1"/>
</dbReference>
<dbReference type="EMBL" id="UYRU01080433">
    <property type="protein sequence ID" value="VDN31042.1"/>
    <property type="molecule type" value="Genomic_DNA"/>
</dbReference>
<dbReference type="InterPro" id="IPR027417">
    <property type="entry name" value="P-loop_NTPase"/>
</dbReference>
<dbReference type="AlphaFoldDB" id="A0A3P7QGC7"/>
<keyword evidence="5" id="KW-0206">Cytoskeleton</keyword>
<dbReference type="PROSITE" id="PS50067">
    <property type="entry name" value="KINESIN_MOTOR_2"/>
    <property type="match status" value="1"/>
</dbReference>
<protein>
    <recommendedName>
        <fullName evidence="7">Kinesin motor domain-containing protein</fullName>
    </recommendedName>
</protein>
<evidence type="ECO:0000256" key="3">
    <source>
        <dbReference type="ARBA" id="ARBA00023054"/>
    </source>
</evidence>
<evidence type="ECO:0000313" key="9">
    <source>
        <dbReference type="Proteomes" id="UP000281553"/>
    </source>
</evidence>
<keyword evidence="5" id="KW-0963">Cytoplasm</keyword>
<keyword evidence="4" id="KW-0505">Motor protein</keyword>
<evidence type="ECO:0000256" key="4">
    <source>
        <dbReference type="ARBA" id="ARBA00023175"/>
    </source>
</evidence>
<dbReference type="GO" id="GO:0003777">
    <property type="term" value="F:microtubule motor activity"/>
    <property type="evidence" value="ECO:0007669"/>
    <property type="project" value="InterPro"/>
</dbReference>
<keyword evidence="2" id="KW-0493">Microtubule</keyword>
<name>A0A3P7QGC7_DIBLA</name>
<dbReference type="GO" id="GO:0005524">
    <property type="term" value="F:ATP binding"/>
    <property type="evidence" value="ECO:0007669"/>
    <property type="project" value="InterPro"/>
</dbReference>
<dbReference type="InterPro" id="IPR001752">
    <property type="entry name" value="Kinesin_motor_dom"/>
</dbReference>
<dbReference type="GO" id="GO:0005874">
    <property type="term" value="C:microtubule"/>
    <property type="evidence" value="ECO:0007669"/>
    <property type="project" value="UniProtKB-KW"/>
</dbReference>
<dbReference type="GO" id="GO:0008017">
    <property type="term" value="F:microtubule binding"/>
    <property type="evidence" value="ECO:0007669"/>
    <property type="project" value="InterPro"/>
</dbReference>
<keyword evidence="3" id="KW-0175">Coiled coil</keyword>
<dbReference type="PANTHER" id="PTHR47968:SF36">
    <property type="entry name" value="KINESIN HEAVY CHAIN ISOFORM X1"/>
    <property type="match status" value="1"/>
</dbReference>
<evidence type="ECO:0000256" key="2">
    <source>
        <dbReference type="ARBA" id="ARBA00022701"/>
    </source>
</evidence>
<reference evidence="8 9" key="1">
    <citation type="submission" date="2018-11" db="EMBL/GenBank/DDBJ databases">
        <authorList>
            <consortium name="Pathogen Informatics"/>
        </authorList>
    </citation>
    <scope>NUCLEOTIDE SEQUENCE [LARGE SCALE GENOMIC DNA]</scope>
</reference>
<dbReference type="GO" id="GO:0007018">
    <property type="term" value="P:microtubule-based movement"/>
    <property type="evidence" value="ECO:0007669"/>
    <property type="project" value="InterPro"/>
</dbReference>
<evidence type="ECO:0000256" key="5">
    <source>
        <dbReference type="ARBA" id="ARBA00023212"/>
    </source>
</evidence>
<comment type="subcellular location">
    <subcellularLocation>
        <location evidence="1">Cytoplasm</location>
        <location evidence="1">Cytoskeleton</location>
    </subcellularLocation>
</comment>
<comment type="caution">
    <text evidence="6">Lacks conserved residue(s) required for the propagation of feature annotation.</text>
</comment>
<dbReference type="OrthoDB" id="3176171at2759"/>
<feature type="domain" description="Kinesin motor" evidence="7">
    <location>
        <begin position="1"/>
        <end position="44"/>
    </location>
</feature>
<dbReference type="Proteomes" id="UP000281553">
    <property type="component" value="Unassembled WGS sequence"/>
</dbReference>
<dbReference type="PANTHER" id="PTHR47968">
    <property type="entry name" value="CENTROMERE PROTEIN E"/>
    <property type="match status" value="1"/>
</dbReference>
<evidence type="ECO:0000313" key="8">
    <source>
        <dbReference type="EMBL" id="VDN31042.1"/>
    </source>
</evidence>
<gene>
    <name evidence="8" type="ORF">DILT_LOCUS15671</name>
</gene>
<organism evidence="8 9">
    <name type="scientific">Dibothriocephalus latus</name>
    <name type="common">Fish tapeworm</name>
    <name type="synonym">Diphyllobothrium latum</name>
    <dbReference type="NCBI Taxonomy" id="60516"/>
    <lineage>
        <taxon>Eukaryota</taxon>
        <taxon>Metazoa</taxon>
        <taxon>Spiralia</taxon>
        <taxon>Lophotrochozoa</taxon>
        <taxon>Platyhelminthes</taxon>
        <taxon>Cestoda</taxon>
        <taxon>Eucestoda</taxon>
        <taxon>Diphyllobothriidea</taxon>
        <taxon>Diphyllobothriidae</taxon>
        <taxon>Dibothriocephalus</taxon>
    </lineage>
</organism>
<proteinExistence type="inferred from homology"/>
<comment type="similarity">
    <text evidence="6">Belongs to the TRAFAC class myosin-kinesin ATPase superfamily. Kinesin family.</text>
</comment>
<dbReference type="Pfam" id="PF00225">
    <property type="entry name" value="Kinesin"/>
    <property type="match status" value="1"/>
</dbReference>
<dbReference type="Gene3D" id="1.20.58.1980">
    <property type="match status" value="1"/>
</dbReference>
<sequence length="97" mass="11078">MTRILQQSLGGNAKTTMVICCSPAEYNEAETKSTILFGTRAKRIKNQAKCNVQLSAEQWQRMYEKEAEKVKRFQAIIAGLEEEAKKWRAGQKVPQEE</sequence>
<evidence type="ECO:0000256" key="1">
    <source>
        <dbReference type="ARBA" id="ARBA00004245"/>
    </source>
</evidence>
<dbReference type="InterPro" id="IPR027640">
    <property type="entry name" value="Kinesin-like_fam"/>
</dbReference>